<dbReference type="InterPro" id="IPR005069">
    <property type="entry name" value="Nucl-diP-sugar_transferase"/>
</dbReference>
<dbReference type="OrthoDB" id="1712432at2759"/>
<reference evidence="5" key="1">
    <citation type="submission" date="2012-12" db="EMBL/GenBank/DDBJ databases">
        <authorList>
            <person name="Hellsten U."/>
            <person name="Grimwood J."/>
            <person name="Chapman J.A."/>
            <person name="Shapiro H."/>
            <person name="Aerts A."/>
            <person name="Otillar R.P."/>
            <person name="Terry A.Y."/>
            <person name="Boore J.L."/>
            <person name="Simakov O."/>
            <person name="Marletaz F."/>
            <person name="Cho S.-J."/>
            <person name="Edsinger-Gonzales E."/>
            <person name="Havlak P."/>
            <person name="Kuo D.-H."/>
            <person name="Larsson T."/>
            <person name="Lv J."/>
            <person name="Arendt D."/>
            <person name="Savage R."/>
            <person name="Osoegawa K."/>
            <person name="de Jong P."/>
            <person name="Lindberg D.R."/>
            <person name="Seaver E.C."/>
            <person name="Weisblat D.A."/>
            <person name="Putnam N.H."/>
            <person name="Grigoriev I.V."/>
            <person name="Rokhsar D.S."/>
        </authorList>
    </citation>
    <scope>NUCLEOTIDE SEQUENCE</scope>
    <source>
        <strain evidence="5">I ESC-2004</strain>
    </source>
</reference>
<dbReference type="PANTHER" id="PTHR47032">
    <property type="entry name" value="UDP-D-XYLOSE:L-FUCOSE ALPHA-1,3-D-XYLOSYLTRANSFERASE-RELATED"/>
    <property type="match status" value="1"/>
</dbReference>
<keyword evidence="1" id="KW-0472">Membrane</keyword>
<evidence type="ECO:0000313" key="3">
    <source>
        <dbReference type="EMBL" id="ELT89232.1"/>
    </source>
</evidence>
<evidence type="ECO:0000259" key="2">
    <source>
        <dbReference type="Pfam" id="PF03407"/>
    </source>
</evidence>
<dbReference type="GO" id="GO:0005794">
    <property type="term" value="C:Golgi apparatus"/>
    <property type="evidence" value="ECO:0007669"/>
    <property type="project" value="TreeGrafter"/>
</dbReference>
<evidence type="ECO:0000313" key="5">
    <source>
        <dbReference type="Proteomes" id="UP000014760"/>
    </source>
</evidence>
<reference evidence="4" key="3">
    <citation type="submission" date="2015-06" db="UniProtKB">
        <authorList>
            <consortium name="EnsemblMetazoa"/>
        </authorList>
    </citation>
    <scope>IDENTIFICATION</scope>
</reference>
<dbReference type="EMBL" id="AMQN01014959">
    <property type="status" value="NOT_ANNOTATED_CDS"/>
    <property type="molecule type" value="Genomic_DNA"/>
</dbReference>
<feature type="domain" description="Nucleotide-diphospho-sugar transferase" evidence="2">
    <location>
        <begin position="271"/>
        <end position="458"/>
    </location>
</feature>
<keyword evidence="5" id="KW-1185">Reference proteome</keyword>
<dbReference type="PANTHER" id="PTHR47032:SF1">
    <property type="entry name" value="UDP-D-XYLOSE:L-FUCOSE ALPHA-1,3-D-XYLOSYLTRANSFERASE-RELATED"/>
    <property type="match status" value="1"/>
</dbReference>
<dbReference type="GO" id="GO:0016757">
    <property type="term" value="F:glycosyltransferase activity"/>
    <property type="evidence" value="ECO:0007669"/>
    <property type="project" value="TreeGrafter"/>
</dbReference>
<dbReference type="EMBL" id="AMQN01014958">
    <property type="status" value="NOT_ANNOTATED_CDS"/>
    <property type="molecule type" value="Genomic_DNA"/>
</dbReference>
<keyword evidence="1" id="KW-1133">Transmembrane helix</keyword>
<name>R7TCP4_CAPTE</name>
<dbReference type="EnsemblMetazoa" id="CapteT192357">
    <property type="protein sequence ID" value="CapteP192357"/>
    <property type="gene ID" value="CapteG192357"/>
</dbReference>
<evidence type="ECO:0000313" key="4">
    <source>
        <dbReference type="EnsemblMetazoa" id="CapteP192357"/>
    </source>
</evidence>
<dbReference type="HOGENOM" id="CLU_044638_0_0_1"/>
<protein>
    <recommendedName>
        <fullName evidence="2">Nucleotide-diphospho-sugar transferase domain-containing protein</fullName>
    </recommendedName>
</protein>
<keyword evidence="1" id="KW-0812">Transmembrane</keyword>
<proteinExistence type="predicted"/>
<reference evidence="3 5" key="2">
    <citation type="journal article" date="2013" name="Nature">
        <title>Insights into bilaterian evolution from three spiralian genomes.</title>
        <authorList>
            <person name="Simakov O."/>
            <person name="Marletaz F."/>
            <person name="Cho S.J."/>
            <person name="Edsinger-Gonzales E."/>
            <person name="Havlak P."/>
            <person name="Hellsten U."/>
            <person name="Kuo D.H."/>
            <person name="Larsson T."/>
            <person name="Lv J."/>
            <person name="Arendt D."/>
            <person name="Savage R."/>
            <person name="Osoegawa K."/>
            <person name="de Jong P."/>
            <person name="Grimwood J."/>
            <person name="Chapman J.A."/>
            <person name="Shapiro H."/>
            <person name="Aerts A."/>
            <person name="Otillar R.P."/>
            <person name="Terry A.Y."/>
            <person name="Boore J.L."/>
            <person name="Grigoriev I.V."/>
            <person name="Lindberg D.R."/>
            <person name="Seaver E.C."/>
            <person name="Weisblat D.A."/>
            <person name="Putnam N.H."/>
            <person name="Rokhsar D.S."/>
        </authorList>
    </citation>
    <scope>NUCLEOTIDE SEQUENCE</scope>
    <source>
        <strain evidence="3 5">I ESC-2004</strain>
    </source>
</reference>
<feature type="transmembrane region" description="Helical" evidence="1">
    <location>
        <begin position="122"/>
        <end position="142"/>
    </location>
</feature>
<dbReference type="EMBL" id="KB311460">
    <property type="protein sequence ID" value="ELT89232.1"/>
    <property type="molecule type" value="Genomic_DNA"/>
</dbReference>
<dbReference type="AlphaFoldDB" id="R7TCP4"/>
<feature type="transmembrane region" description="Helical" evidence="1">
    <location>
        <begin position="149"/>
        <end position="171"/>
    </location>
</feature>
<sequence length="482" mass="54219">MLMQCGMFGSNSFPRQLRIVCPWSQSQTQQKTPSTKCIPKSVCKHGTESNDAATEAQMFNDYFASVFNTIVLDSPPATLPVQVPAIPDPFFTTETVSRVLTQPNQYKACAPNDTPTYILKCFAHFLSPSPFFSMFPFHLLLFRMAKCNGLRWGVIVIGLVVSMNVALYVIYKLDPLLAKWETVQKISSFVYKRISASDTDTEMIRPNFLPRICDNSYATICGLSGIFVDLRSALEYQASKGNVVFLAGLVDGGYIDFAVNLHIMSIAPHNICNILYIVIDKTTLNTTQRYNMPVYYHNVSITNKAVGKYMSPAFREKSKIKLEITKMALSMGFTVLLTDLDMFFRSNPLPSIACGEGCDFAIQDNTNNKPGQDLQLNTGFILLKPNQQMIRLYDEIMNESSTFADDDQVLFNEIVYRNRSAVKMVVLPPKQFCVGKKSNPSHCIVFHANFVVGLQAKKTMLKKHKFWGYGSPKSEVYACKMK</sequence>
<dbReference type="InterPro" id="IPR052636">
    <property type="entry name" value="UDP-D-xylose:L-fucose_XylT"/>
</dbReference>
<gene>
    <name evidence="3" type="ORF">CAPTEDRAFT_192357</name>
</gene>
<dbReference type="Pfam" id="PF03407">
    <property type="entry name" value="Nucleotid_trans"/>
    <property type="match status" value="1"/>
</dbReference>
<dbReference type="Proteomes" id="UP000014760">
    <property type="component" value="Unassembled WGS sequence"/>
</dbReference>
<evidence type="ECO:0000256" key="1">
    <source>
        <dbReference type="SAM" id="Phobius"/>
    </source>
</evidence>
<organism evidence="3">
    <name type="scientific">Capitella teleta</name>
    <name type="common">Polychaete worm</name>
    <dbReference type="NCBI Taxonomy" id="283909"/>
    <lineage>
        <taxon>Eukaryota</taxon>
        <taxon>Metazoa</taxon>
        <taxon>Spiralia</taxon>
        <taxon>Lophotrochozoa</taxon>
        <taxon>Annelida</taxon>
        <taxon>Polychaeta</taxon>
        <taxon>Sedentaria</taxon>
        <taxon>Scolecida</taxon>
        <taxon>Capitellidae</taxon>
        <taxon>Capitella</taxon>
    </lineage>
</organism>
<accession>R7TCP4</accession>